<dbReference type="GO" id="GO:0016887">
    <property type="term" value="F:ATP hydrolysis activity"/>
    <property type="evidence" value="ECO:0007669"/>
    <property type="project" value="InterPro"/>
</dbReference>
<proteinExistence type="predicted"/>
<name>A0A2S9YYS1_9BACT</name>
<dbReference type="GO" id="GO:0005524">
    <property type="term" value="F:ATP binding"/>
    <property type="evidence" value="ECO:0007669"/>
    <property type="project" value="UniProtKB-KW"/>
</dbReference>
<dbReference type="PANTHER" id="PTHR19211">
    <property type="entry name" value="ATP-BINDING TRANSPORT PROTEIN-RELATED"/>
    <property type="match status" value="1"/>
</dbReference>
<evidence type="ECO:0000256" key="1">
    <source>
        <dbReference type="ARBA" id="ARBA00022737"/>
    </source>
</evidence>
<organism evidence="5 6">
    <name type="scientific">Enhygromyxa salina</name>
    <dbReference type="NCBI Taxonomy" id="215803"/>
    <lineage>
        <taxon>Bacteria</taxon>
        <taxon>Pseudomonadati</taxon>
        <taxon>Myxococcota</taxon>
        <taxon>Polyangia</taxon>
        <taxon>Nannocystales</taxon>
        <taxon>Nannocystaceae</taxon>
        <taxon>Enhygromyxa</taxon>
    </lineage>
</organism>
<dbReference type="InterPro" id="IPR003593">
    <property type="entry name" value="AAA+_ATPase"/>
</dbReference>
<dbReference type="SUPFAM" id="SSF52540">
    <property type="entry name" value="P-loop containing nucleoside triphosphate hydrolases"/>
    <property type="match status" value="2"/>
</dbReference>
<evidence type="ECO:0000256" key="2">
    <source>
        <dbReference type="ARBA" id="ARBA00022741"/>
    </source>
</evidence>
<dbReference type="InterPro" id="IPR050611">
    <property type="entry name" value="ABCF"/>
</dbReference>
<accession>A0A2S9YYS1</accession>
<feature type="domain" description="ABC transporter" evidence="4">
    <location>
        <begin position="10"/>
        <end position="223"/>
    </location>
</feature>
<dbReference type="Gene3D" id="3.40.50.300">
    <property type="entry name" value="P-loop containing nucleotide triphosphate hydrolases"/>
    <property type="match status" value="2"/>
</dbReference>
<dbReference type="Pfam" id="PF00005">
    <property type="entry name" value="ABC_tran"/>
    <property type="match status" value="2"/>
</dbReference>
<evidence type="ECO:0000313" key="5">
    <source>
        <dbReference type="EMBL" id="PRQ10240.1"/>
    </source>
</evidence>
<dbReference type="OrthoDB" id="9782163at2"/>
<evidence type="ECO:0000259" key="4">
    <source>
        <dbReference type="PROSITE" id="PS50893"/>
    </source>
</evidence>
<comment type="caution">
    <text evidence="5">The sequence shown here is derived from an EMBL/GenBank/DDBJ whole genome shotgun (WGS) entry which is preliminary data.</text>
</comment>
<dbReference type="SMART" id="SM00382">
    <property type="entry name" value="AAA"/>
    <property type="match status" value="2"/>
</dbReference>
<gene>
    <name evidence="5" type="ORF">ENSA7_00490</name>
</gene>
<dbReference type="AlphaFoldDB" id="A0A2S9YYS1"/>
<evidence type="ECO:0000313" key="6">
    <source>
        <dbReference type="Proteomes" id="UP000238823"/>
    </source>
</evidence>
<sequence length="523" mass="57406">MTAGPHRALVALHGVDVDSPTRRPLIRDLGLSVSVGDRVALIGRNGVGKSTLLELLGGRVTPERGVVSLTTAPAFVRQDPSRDEALGSARDLLDRARVEPELEGELARELAEVGLRPLTQLLAAQELSRGEVRKLLLIAAKLAQPELLLLDEPSEDLDAAGEAWLQRWLPSFRGGLIVASHSRRLLRCFEHFFIVAESGCRYLAGSFEQLERQLEREQADRQRRYVEDLKTLADAERHNHAVNQRRRRKKNVGRLHELRRCTSRCRLNDKRSYAQESQAKAAKIRNERIGATREWTRSTRRALRVQLPLRALVATLPDPDGEPLISLSDVGVAVGGRPLFDRVSARLGRERVGVVGQNGSGKTTLVQVMLGERAPSHGTATRRSERIGSIAQGASDWVSNDSLLTRLLDRSSAASLDEAAQLLLAHRFPLALAERPLASLSPGERVRAALICLSRQTPALELLVLDEPTFSLDLVGLAALEAALAAWPGGLVVVSHDREFLDAIGTRAKLTLDGRGGHTWTCY</sequence>
<reference evidence="5 6" key="1">
    <citation type="submission" date="2018-03" db="EMBL/GenBank/DDBJ databases">
        <title>Draft Genome Sequences of the Obligatory Marine Myxobacteria Enhygromyxa salina SWB007.</title>
        <authorList>
            <person name="Poehlein A."/>
            <person name="Moghaddam J.A."/>
            <person name="Harms H."/>
            <person name="Alanjari M."/>
            <person name="Koenig G.M."/>
            <person name="Daniel R."/>
            <person name="Schaeberle T.F."/>
        </authorList>
    </citation>
    <scope>NUCLEOTIDE SEQUENCE [LARGE SCALE GENOMIC DNA]</scope>
    <source>
        <strain evidence="5 6">SWB007</strain>
    </source>
</reference>
<protein>
    <submittedName>
        <fullName evidence="5">Putative ABC transporter ATP-binding protein</fullName>
    </submittedName>
</protein>
<dbReference type="PROSITE" id="PS50893">
    <property type="entry name" value="ABC_TRANSPORTER_2"/>
    <property type="match status" value="1"/>
</dbReference>
<evidence type="ECO:0000256" key="3">
    <source>
        <dbReference type="ARBA" id="ARBA00022840"/>
    </source>
</evidence>
<dbReference type="EMBL" id="PVNL01000001">
    <property type="protein sequence ID" value="PRQ10240.1"/>
    <property type="molecule type" value="Genomic_DNA"/>
</dbReference>
<keyword evidence="3 5" id="KW-0067">ATP-binding</keyword>
<dbReference type="InterPro" id="IPR003439">
    <property type="entry name" value="ABC_transporter-like_ATP-bd"/>
</dbReference>
<keyword evidence="2" id="KW-0547">Nucleotide-binding</keyword>
<dbReference type="Proteomes" id="UP000238823">
    <property type="component" value="Unassembled WGS sequence"/>
</dbReference>
<dbReference type="RefSeq" id="WP_106087161.1">
    <property type="nucleotide sequence ID" value="NZ_PVNL01000001.1"/>
</dbReference>
<dbReference type="PANTHER" id="PTHR19211:SF6">
    <property type="entry name" value="BLL7188 PROTEIN"/>
    <property type="match status" value="1"/>
</dbReference>
<keyword evidence="1" id="KW-0677">Repeat</keyword>
<dbReference type="InterPro" id="IPR027417">
    <property type="entry name" value="P-loop_NTPase"/>
</dbReference>